<reference evidence="2 3" key="1">
    <citation type="submission" date="2024-06" db="EMBL/GenBank/DDBJ databases">
        <title>Complete genome of Phlyctema vagabunda strain 19-DSS-EL-015.</title>
        <authorList>
            <person name="Fiorenzani C."/>
        </authorList>
    </citation>
    <scope>NUCLEOTIDE SEQUENCE [LARGE SCALE GENOMIC DNA]</scope>
    <source>
        <strain evidence="2 3">19-DSS-EL-015</strain>
    </source>
</reference>
<feature type="region of interest" description="Disordered" evidence="1">
    <location>
        <begin position="99"/>
        <end position="170"/>
    </location>
</feature>
<name>A0ABR4PUT9_9HELO</name>
<evidence type="ECO:0008006" key="4">
    <source>
        <dbReference type="Google" id="ProtNLM"/>
    </source>
</evidence>
<gene>
    <name evidence="2" type="ORF">PVAG01_00431</name>
</gene>
<feature type="compositionally biased region" description="Polar residues" evidence="1">
    <location>
        <begin position="1"/>
        <end position="22"/>
    </location>
</feature>
<comment type="caution">
    <text evidence="2">The sequence shown here is derived from an EMBL/GenBank/DDBJ whole genome shotgun (WGS) entry which is preliminary data.</text>
</comment>
<proteinExistence type="predicted"/>
<feature type="compositionally biased region" description="Basic and acidic residues" evidence="1">
    <location>
        <begin position="148"/>
        <end position="160"/>
    </location>
</feature>
<dbReference type="EMBL" id="JBFCZG010000001">
    <property type="protein sequence ID" value="KAL3426922.1"/>
    <property type="molecule type" value="Genomic_DNA"/>
</dbReference>
<accession>A0ABR4PUT9</accession>
<keyword evidence="3" id="KW-1185">Reference proteome</keyword>
<organism evidence="2 3">
    <name type="scientific">Phlyctema vagabunda</name>
    <dbReference type="NCBI Taxonomy" id="108571"/>
    <lineage>
        <taxon>Eukaryota</taxon>
        <taxon>Fungi</taxon>
        <taxon>Dikarya</taxon>
        <taxon>Ascomycota</taxon>
        <taxon>Pezizomycotina</taxon>
        <taxon>Leotiomycetes</taxon>
        <taxon>Helotiales</taxon>
        <taxon>Dermateaceae</taxon>
        <taxon>Phlyctema</taxon>
    </lineage>
</organism>
<protein>
    <recommendedName>
        <fullName evidence="4">WW domain-containing protein</fullName>
    </recommendedName>
</protein>
<dbReference type="Proteomes" id="UP001629113">
    <property type="component" value="Unassembled WGS sequence"/>
</dbReference>
<evidence type="ECO:0000256" key="1">
    <source>
        <dbReference type="SAM" id="MobiDB-lite"/>
    </source>
</evidence>
<feature type="compositionally biased region" description="Acidic residues" evidence="1">
    <location>
        <begin position="107"/>
        <end position="117"/>
    </location>
</feature>
<evidence type="ECO:0000313" key="2">
    <source>
        <dbReference type="EMBL" id="KAL3426922.1"/>
    </source>
</evidence>
<feature type="region of interest" description="Disordered" evidence="1">
    <location>
        <begin position="1"/>
        <end position="53"/>
    </location>
</feature>
<dbReference type="Gene3D" id="2.20.70.10">
    <property type="match status" value="1"/>
</dbReference>
<sequence length="276" mass="30769">MASNQGDPPSYEAATSTPSSHGQGAPKVRNGIPAQSRRSMEDEGRALPPGWVRQYDAREHHQFFIDTRSDPPRSIWQHPYDDDTYMSSLAPEERARIRGLHRVPSEADVEAESSDDDEHSHGHNAPLPPRSSEPPIGGVHKLGRRMKDKITGSTHEEREVGRRKRAEQEQQTYARHQMYRQAMSRALETGEPQLIGKDRNGRDVYIESPYGPGRPYGGNGYGYNPYNQGPYGNPNVRYMRPQQPYRRPYGYGYGGGLGLPLGMGILGGGLLAGSIF</sequence>
<evidence type="ECO:0000313" key="3">
    <source>
        <dbReference type="Proteomes" id="UP001629113"/>
    </source>
</evidence>